<evidence type="ECO:0000313" key="2">
    <source>
        <dbReference type="EMBL" id="OHT14094.1"/>
    </source>
</evidence>
<accession>A0A1J4KWL3</accession>
<dbReference type="Proteomes" id="UP000179807">
    <property type="component" value="Unassembled WGS sequence"/>
</dbReference>
<dbReference type="RefSeq" id="XP_068367230.1">
    <property type="nucleotide sequence ID" value="XM_068491092.1"/>
</dbReference>
<sequence length="429" mass="48640">MNQLNDTYMNPLTLFFFLQISRSIAIREKCHTGNILNHCNSISQTFEGENLSYQSNVFTISAGVVASFYNCRFSNYKLINIESGLIVYKGKNLRLNFTLCSFRENSVTSINAPMIYADSLESANPAHRGYINFSLCKFRGNLVGQRGILNLYLSNINIETTDFQDNGNTTITDIIPEYILDIKSQNTFSNCRISKCMFRNNYESLTKSVINLQVRRSTVIDQCSFINCGSEKTHSISLPESPESFPFSFFIKDCCFIDKFPEKVHIDTKSTVYLQGKLVFSTSQNFTLNFFKTQKNIISSESELLFDPKICLSSKSKGITEEINHEKIEGQNNNESASAVNNEEARFNIDESPNSPDLDTFKQIRVVIILICSIMLLVIVVVIIFTILNGTLTNTFDDSNQFVTIEDVFTKQHIDSPTVIMDNESDDCL</sequence>
<keyword evidence="1" id="KW-1133">Transmembrane helix</keyword>
<comment type="caution">
    <text evidence="2">The sequence shown here is derived from an EMBL/GenBank/DDBJ whole genome shotgun (WGS) entry which is preliminary data.</text>
</comment>
<evidence type="ECO:0000256" key="1">
    <source>
        <dbReference type="SAM" id="Phobius"/>
    </source>
</evidence>
<dbReference type="EMBL" id="MLAK01000421">
    <property type="protein sequence ID" value="OHT14094.1"/>
    <property type="molecule type" value="Genomic_DNA"/>
</dbReference>
<keyword evidence="1" id="KW-0472">Membrane</keyword>
<reference evidence="2" key="1">
    <citation type="submission" date="2016-10" db="EMBL/GenBank/DDBJ databases">
        <authorList>
            <person name="Benchimol M."/>
            <person name="Almeida L.G."/>
            <person name="Vasconcelos A.T."/>
            <person name="Perreira-Neves A."/>
            <person name="Rosa I.A."/>
            <person name="Tasca T."/>
            <person name="Bogo M.R."/>
            <person name="de Souza W."/>
        </authorList>
    </citation>
    <scope>NUCLEOTIDE SEQUENCE [LARGE SCALE GENOMIC DNA]</scope>
    <source>
        <strain evidence="2">K</strain>
    </source>
</reference>
<dbReference type="GeneID" id="94825796"/>
<keyword evidence="1" id="KW-0812">Transmembrane</keyword>
<gene>
    <name evidence="2" type="ORF">TRFO_03095</name>
</gene>
<proteinExistence type="predicted"/>
<dbReference type="AlphaFoldDB" id="A0A1J4KWL3"/>
<organism evidence="2 3">
    <name type="scientific">Tritrichomonas foetus</name>
    <dbReference type="NCBI Taxonomy" id="1144522"/>
    <lineage>
        <taxon>Eukaryota</taxon>
        <taxon>Metamonada</taxon>
        <taxon>Parabasalia</taxon>
        <taxon>Tritrichomonadida</taxon>
        <taxon>Tritrichomonadidae</taxon>
        <taxon>Tritrichomonas</taxon>
    </lineage>
</organism>
<evidence type="ECO:0000313" key="3">
    <source>
        <dbReference type="Proteomes" id="UP000179807"/>
    </source>
</evidence>
<dbReference type="VEuPathDB" id="TrichDB:TRFO_03095"/>
<feature type="transmembrane region" description="Helical" evidence="1">
    <location>
        <begin position="366"/>
        <end position="388"/>
    </location>
</feature>
<protein>
    <submittedName>
        <fullName evidence="2">Uncharacterized protein</fullName>
    </submittedName>
</protein>
<name>A0A1J4KWL3_9EUKA</name>
<keyword evidence="3" id="KW-1185">Reference proteome</keyword>